<dbReference type="SUPFAM" id="SSF53822">
    <property type="entry name" value="Periplasmic binding protein-like I"/>
    <property type="match status" value="1"/>
</dbReference>
<dbReference type="GO" id="GO:0003700">
    <property type="term" value="F:DNA-binding transcription factor activity"/>
    <property type="evidence" value="ECO:0007669"/>
    <property type="project" value="TreeGrafter"/>
</dbReference>
<reference evidence="5 6" key="1">
    <citation type="submission" date="2016-11" db="EMBL/GenBank/DDBJ databases">
        <authorList>
            <person name="Jaros S."/>
            <person name="Januszkiewicz K."/>
            <person name="Wedrychowicz H."/>
        </authorList>
    </citation>
    <scope>NUCLEOTIDE SEQUENCE [LARGE SCALE GENOMIC DNA]</scope>
    <source>
        <strain evidence="5 6">DSM 5091</strain>
    </source>
</reference>
<dbReference type="Pfam" id="PF00532">
    <property type="entry name" value="Peripla_BP_1"/>
    <property type="match status" value="1"/>
</dbReference>
<evidence type="ECO:0000313" key="5">
    <source>
        <dbReference type="EMBL" id="SHJ36422.1"/>
    </source>
</evidence>
<proteinExistence type="predicted"/>
<dbReference type="GO" id="GO:0000976">
    <property type="term" value="F:transcription cis-regulatory region binding"/>
    <property type="evidence" value="ECO:0007669"/>
    <property type="project" value="TreeGrafter"/>
</dbReference>
<dbReference type="CDD" id="cd19977">
    <property type="entry name" value="PBP1_EndR-like"/>
    <property type="match status" value="1"/>
</dbReference>
<evidence type="ECO:0000256" key="2">
    <source>
        <dbReference type="ARBA" id="ARBA00023125"/>
    </source>
</evidence>
<evidence type="ECO:0000259" key="4">
    <source>
        <dbReference type="PROSITE" id="PS50932"/>
    </source>
</evidence>
<dbReference type="CDD" id="cd01392">
    <property type="entry name" value="HTH_LacI"/>
    <property type="match status" value="1"/>
</dbReference>
<name>A0A1M6IPQ5_MALRU</name>
<dbReference type="EMBL" id="FQZT01000007">
    <property type="protein sequence ID" value="SHJ36422.1"/>
    <property type="molecule type" value="Genomic_DNA"/>
</dbReference>
<dbReference type="Proteomes" id="UP000184171">
    <property type="component" value="Unassembled WGS sequence"/>
</dbReference>
<dbReference type="InterPro" id="IPR028082">
    <property type="entry name" value="Peripla_BP_I"/>
</dbReference>
<evidence type="ECO:0000256" key="1">
    <source>
        <dbReference type="ARBA" id="ARBA00023015"/>
    </source>
</evidence>
<evidence type="ECO:0000256" key="3">
    <source>
        <dbReference type="ARBA" id="ARBA00023163"/>
    </source>
</evidence>
<feature type="domain" description="HTH lacI-type" evidence="4">
    <location>
        <begin position="1"/>
        <end position="55"/>
    </location>
</feature>
<dbReference type="PROSITE" id="PS50932">
    <property type="entry name" value="HTH_LACI_2"/>
    <property type="match status" value="1"/>
</dbReference>
<dbReference type="Pfam" id="PF00356">
    <property type="entry name" value="LacI"/>
    <property type="match status" value="1"/>
</dbReference>
<sequence length="331" mass="36008">MKIKDIAEAAGVSTATVSRVLSGKQNVRPAVRDKVMAVAQELNYTPNRAARSLRSRRSSSIGLIVADIQNPFFASLSRAVEDIAQANDYSVILCNTDENPEKEKMYLELMQNENAAGIILAPTGELARNFPQELADSGPMVVIDRKVNNISVDSVVIDNFDAGQTLTRHLLDHGYRRIAGLFGANSVTGQERRSGFEAALRAAGLDLDQELIIEIAAKEVEGHAAVSRLLEAENPPEAILTSSGLLATGAFRAIRDKEIAVPQKIAFATFDESPWTTMIRPAITVIEQPTYAIGQTAGEMLFKRIKDPERPTRQVVLSSKLIVRQSCGAHS</sequence>
<dbReference type="PROSITE" id="PS00356">
    <property type="entry name" value="HTH_LACI_1"/>
    <property type="match status" value="1"/>
</dbReference>
<dbReference type="PANTHER" id="PTHR30146">
    <property type="entry name" value="LACI-RELATED TRANSCRIPTIONAL REPRESSOR"/>
    <property type="match status" value="1"/>
</dbReference>
<keyword evidence="6" id="KW-1185">Reference proteome</keyword>
<dbReference type="AlphaFoldDB" id="A0A1M6IPQ5"/>
<keyword evidence="3" id="KW-0804">Transcription</keyword>
<protein>
    <submittedName>
        <fullName evidence="5">Transcriptional regulator, LacI family</fullName>
    </submittedName>
</protein>
<dbReference type="STRING" id="1122189.SAMN02745165_02197"/>
<dbReference type="Gene3D" id="1.10.260.40">
    <property type="entry name" value="lambda repressor-like DNA-binding domains"/>
    <property type="match status" value="1"/>
</dbReference>
<dbReference type="Gene3D" id="3.40.50.2300">
    <property type="match status" value="2"/>
</dbReference>
<dbReference type="PRINTS" id="PR00036">
    <property type="entry name" value="HTHLACI"/>
</dbReference>
<dbReference type="InterPro" id="IPR010982">
    <property type="entry name" value="Lambda_DNA-bd_dom_sf"/>
</dbReference>
<dbReference type="SMART" id="SM00354">
    <property type="entry name" value="HTH_LACI"/>
    <property type="match status" value="1"/>
</dbReference>
<keyword evidence="2" id="KW-0238">DNA-binding</keyword>
<dbReference type="SUPFAM" id="SSF47413">
    <property type="entry name" value="lambda repressor-like DNA-binding domains"/>
    <property type="match status" value="1"/>
</dbReference>
<organism evidence="5 6">
    <name type="scientific">Malonomonas rubra DSM 5091</name>
    <dbReference type="NCBI Taxonomy" id="1122189"/>
    <lineage>
        <taxon>Bacteria</taxon>
        <taxon>Pseudomonadati</taxon>
        <taxon>Thermodesulfobacteriota</taxon>
        <taxon>Desulfuromonadia</taxon>
        <taxon>Desulfuromonadales</taxon>
        <taxon>Geopsychrobacteraceae</taxon>
        <taxon>Malonomonas</taxon>
    </lineage>
</organism>
<dbReference type="OrthoDB" id="59108at2"/>
<dbReference type="PANTHER" id="PTHR30146:SF145">
    <property type="entry name" value="RIBOSE OPERON REPRESSOR"/>
    <property type="match status" value="1"/>
</dbReference>
<gene>
    <name evidence="5" type="ORF">SAMN02745165_02197</name>
</gene>
<dbReference type="RefSeq" id="WP_072908773.1">
    <property type="nucleotide sequence ID" value="NZ_FQZT01000007.1"/>
</dbReference>
<accession>A0A1M6IPQ5</accession>
<keyword evidence="1" id="KW-0805">Transcription regulation</keyword>
<dbReference type="InterPro" id="IPR000843">
    <property type="entry name" value="HTH_LacI"/>
</dbReference>
<evidence type="ECO:0000313" key="6">
    <source>
        <dbReference type="Proteomes" id="UP000184171"/>
    </source>
</evidence>
<dbReference type="InterPro" id="IPR001761">
    <property type="entry name" value="Peripla_BP/Lac1_sug-bd_dom"/>
</dbReference>